<feature type="transmembrane region" description="Helical" evidence="1">
    <location>
        <begin position="70"/>
        <end position="92"/>
    </location>
</feature>
<feature type="transmembrane region" description="Helical" evidence="1">
    <location>
        <begin position="37"/>
        <end position="58"/>
    </location>
</feature>
<comment type="caution">
    <text evidence="2">The sequence shown here is derived from an EMBL/GenBank/DDBJ whole genome shotgun (WGS) entry which is preliminary data.</text>
</comment>
<organism evidence="2 3">
    <name type="scientific">Lentilactobacillus hilgardii (strain ATCC 8290 / DSM 20176 / CCUG 30140 / JCM 1155 / KCTC 3500 / NBRC 15886 / NCIMB 8040 / NRRL B-1843 / 9)</name>
    <dbReference type="NCBI Taxonomy" id="1423757"/>
    <lineage>
        <taxon>Bacteria</taxon>
        <taxon>Bacillati</taxon>
        <taxon>Bacillota</taxon>
        <taxon>Bacilli</taxon>
        <taxon>Lactobacillales</taxon>
        <taxon>Lactobacillaceae</taxon>
        <taxon>Lentilactobacillus</taxon>
    </lineage>
</organism>
<name>C0XJW2_LENH9</name>
<dbReference type="HOGENOM" id="CLU_137819_0_0_9"/>
<dbReference type="InterPro" id="IPR023813">
    <property type="entry name" value="HsmA-like"/>
</dbReference>
<feature type="transmembrane region" description="Helical" evidence="1">
    <location>
        <begin position="104"/>
        <end position="125"/>
    </location>
</feature>
<feature type="transmembrane region" description="Helical" evidence="1">
    <location>
        <begin position="6"/>
        <end position="25"/>
    </location>
</feature>
<evidence type="ECO:0000313" key="3">
    <source>
        <dbReference type="Proteomes" id="UP000003752"/>
    </source>
</evidence>
<reference evidence="2 3" key="1">
    <citation type="submission" date="2009-01" db="EMBL/GenBank/DDBJ databases">
        <authorList>
            <person name="Qin X."/>
            <person name="Bachman B."/>
            <person name="Battles P."/>
            <person name="Bell A."/>
            <person name="Bess C."/>
            <person name="Bickham C."/>
            <person name="Chaboub L."/>
            <person name="Chen D."/>
            <person name="Coyle M."/>
            <person name="Deiros D.R."/>
            <person name="Dinh H."/>
            <person name="Forbes L."/>
            <person name="Fowler G."/>
            <person name="Francisco L."/>
            <person name="Fu Q."/>
            <person name="Gubbala S."/>
            <person name="Hale W."/>
            <person name="Han Y."/>
            <person name="Hemphill L."/>
            <person name="Highlander S.K."/>
            <person name="Hirani K."/>
            <person name="Hogues M."/>
            <person name="Jackson L."/>
            <person name="Jakkamsetti A."/>
            <person name="Javaid M."/>
            <person name="Jiang H."/>
            <person name="Korchina V."/>
            <person name="Kovar C."/>
            <person name="Lara F."/>
            <person name="Lee S."/>
            <person name="Mata R."/>
            <person name="Mathew T."/>
            <person name="Moen C."/>
            <person name="Morales K."/>
            <person name="Munidasa M."/>
            <person name="Nazareth L."/>
            <person name="Ngo R."/>
            <person name="Nguyen L."/>
            <person name="Okwuonu G."/>
            <person name="Ongeri F."/>
            <person name="Patil S."/>
            <person name="Petrosino J."/>
            <person name="Pham C."/>
            <person name="Pham P."/>
            <person name="Pu L.-L."/>
            <person name="Puazo M."/>
            <person name="Raj R."/>
            <person name="Reid J."/>
            <person name="Rouhana J."/>
            <person name="Saada N."/>
            <person name="Shang Y."/>
            <person name="Simmons D."/>
            <person name="Thornton R."/>
            <person name="Warren J."/>
            <person name="Weissenberger G."/>
            <person name="Zhang J."/>
            <person name="Zhang L."/>
            <person name="Zhou C."/>
            <person name="Zhu D."/>
            <person name="Muzny D."/>
            <person name="Worley K."/>
            <person name="Gibbs R."/>
        </authorList>
    </citation>
    <scope>NUCLEOTIDE SEQUENCE [LARGE SCALE GENOMIC DNA]</scope>
    <source>
        <strain evidence="3">ATCC 8290 / DSM 20176 / CCUG 30140 / JCM 1155 / KCTC 3500 / NBRC 15886 / NCIMB 8040 / NRRL B-1843 / 9</strain>
    </source>
</reference>
<dbReference type="PATRIC" id="fig|1423757.3.peg.1363"/>
<sequence length="127" mass="14092">MTIKLILAIVTITLAFVFYTIGVFSERHSGSLRIKHVVMFGLGLFFDTIGTTIMSAIAKNGATANFSLHQITGMAAIILMAFHLLWAIYVLIKGTEKAKSKFHKFSLLVWLFWLIPYIVGMIIGIGV</sequence>
<keyword evidence="1" id="KW-1133">Transmembrane helix</keyword>
<dbReference type="RefSeq" id="WP_003634627.1">
    <property type="nucleotide sequence ID" value="NZ_AZDF01000003.1"/>
</dbReference>
<dbReference type="AlphaFoldDB" id="C0XJW2"/>
<dbReference type="Proteomes" id="UP000003752">
    <property type="component" value="Unassembled WGS sequence"/>
</dbReference>
<evidence type="ECO:0000256" key="1">
    <source>
        <dbReference type="SAM" id="Phobius"/>
    </source>
</evidence>
<keyword evidence="3" id="KW-1185">Reference proteome</keyword>
<accession>C0XJW2</accession>
<gene>
    <name evidence="2" type="ORF">HMPREF0519_1523</name>
</gene>
<dbReference type="NCBIfam" id="TIGR03987">
    <property type="entry name" value="HsmA family protein"/>
    <property type="match status" value="1"/>
</dbReference>
<protein>
    <submittedName>
        <fullName evidence="2">TIGR03987 family protein</fullName>
    </submittedName>
</protein>
<dbReference type="SMR" id="C0XJW2"/>
<proteinExistence type="predicted"/>
<dbReference type="EMBL" id="ACGP01000140">
    <property type="protein sequence ID" value="EEI24327.1"/>
    <property type="molecule type" value="Genomic_DNA"/>
</dbReference>
<evidence type="ECO:0000313" key="2">
    <source>
        <dbReference type="EMBL" id="EEI24327.1"/>
    </source>
</evidence>
<keyword evidence="1" id="KW-0472">Membrane</keyword>
<keyword evidence="1" id="KW-0812">Transmembrane</keyword>